<name>U2IXF3_9SPHI</name>
<dbReference type="EMBL" id="ATDL01000022">
    <property type="protein sequence ID" value="ERJ57389.1"/>
    <property type="molecule type" value="Genomic_DNA"/>
</dbReference>
<dbReference type="STRING" id="1346330.M472_01280"/>
<dbReference type="eggNOG" id="COG3934">
    <property type="taxonomic scope" value="Bacteria"/>
</dbReference>
<proteinExistence type="predicted"/>
<evidence type="ECO:0000259" key="1">
    <source>
        <dbReference type="Pfam" id="PF13320"/>
    </source>
</evidence>
<organism evidence="2 3">
    <name type="scientific">Sphingobacterium paucimobilis HER1398</name>
    <dbReference type="NCBI Taxonomy" id="1346330"/>
    <lineage>
        <taxon>Bacteria</taxon>
        <taxon>Pseudomonadati</taxon>
        <taxon>Bacteroidota</taxon>
        <taxon>Sphingobacteriia</taxon>
        <taxon>Sphingobacteriales</taxon>
        <taxon>Sphingobacteriaceae</taxon>
        <taxon>Sphingobacterium</taxon>
    </lineage>
</organism>
<feature type="domain" description="Glycoside hydrolase 123 catalytic" evidence="1">
    <location>
        <begin position="86"/>
        <end position="151"/>
    </location>
</feature>
<dbReference type="InterPro" id="IPR025150">
    <property type="entry name" value="GH123_cat"/>
</dbReference>
<dbReference type="Proteomes" id="UP000016584">
    <property type="component" value="Unassembled WGS sequence"/>
</dbReference>
<dbReference type="Pfam" id="PF13320">
    <property type="entry name" value="GH123_cat"/>
    <property type="match status" value="1"/>
</dbReference>
<dbReference type="PATRIC" id="fig|1346330.5.peg.4121"/>
<evidence type="ECO:0000313" key="3">
    <source>
        <dbReference type="Proteomes" id="UP000016584"/>
    </source>
</evidence>
<protein>
    <recommendedName>
        <fullName evidence="1">Glycoside hydrolase 123 catalytic domain-containing protein</fullName>
    </recommendedName>
</protein>
<dbReference type="AlphaFoldDB" id="U2IXF3"/>
<dbReference type="RefSeq" id="WP_021072121.1">
    <property type="nucleotide sequence ID" value="NZ_ATDL01000022.1"/>
</dbReference>
<accession>U2IXF3</accession>
<comment type="caution">
    <text evidence="2">The sequence shown here is derived from an EMBL/GenBank/DDBJ whole genome shotgun (WGS) entry which is preliminary data.</text>
</comment>
<gene>
    <name evidence="2" type="ORF">M472_01280</name>
</gene>
<evidence type="ECO:0000313" key="2">
    <source>
        <dbReference type="EMBL" id="ERJ57389.1"/>
    </source>
</evidence>
<keyword evidence="3" id="KW-1185">Reference proteome</keyword>
<sequence length="178" mass="20660">MLADAECYIFNLQLFVYFQYISVLVEITVSYPLLEHGKERLACFACRTFRSLFLLPDDTGSVAILAVNDVREAIVPFLVNLFDMMEVYMAAGLDGVLHWAYNSWVETPLQDSRFRTWPAGDTYIVYPQNRSSIRFERMLEGIQDYEKVALLRKKWTDTKDQDKLRALDAAIKKLDNPK</sequence>
<reference evidence="2 3" key="1">
    <citation type="journal article" date="2013" name="Genome Announc.">
        <title>The Draft Genome Sequence of Sphingomonas paucimobilis Strain HER1398 (Proteobacteria), Host to the Giant PAU Phage, Indicates That It Is a Member of the Genus Sphingobacterium (Bacteroidetes).</title>
        <authorList>
            <person name="White R.A.III."/>
            <person name="Suttle C.A."/>
        </authorList>
    </citation>
    <scope>NUCLEOTIDE SEQUENCE [LARGE SCALE GENOMIC DNA]</scope>
    <source>
        <strain evidence="2 3">HER1398</strain>
    </source>
</reference>